<dbReference type="RefSeq" id="WP_160335474.1">
    <property type="nucleotide sequence ID" value="NZ_WSRP01000020.1"/>
</dbReference>
<accession>A0A6L6YNR3</accession>
<keyword evidence="2" id="KW-1185">Reference proteome</keyword>
<dbReference type="Proteomes" id="UP000472580">
    <property type="component" value="Unassembled WGS sequence"/>
</dbReference>
<evidence type="ECO:0000313" key="2">
    <source>
        <dbReference type="Proteomes" id="UP000472580"/>
    </source>
</evidence>
<dbReference type="OrthoDB" id="3233388at2"/>
<comment type="caution">
    <text evidence="1">The sequence shown here is derived from an EMBL/GenBank/DDBJ whole genome shotgun (WGS) entry which is preliminary data.</text>
</comment>
<dbReference type="InterPro" id="IPR009241">
    <property type="entry name" value="HigB-like"/>
</dbReference>
<dbReference type="EMBL" id="WSRP01000020">
    <property type="protein sequence ID" value="MVX57041.1"/>
    <property type="molecule type" value="Genomic_DNA"/>
</dbReference>
<name>A0A6L6YNR3_9BURK</name>
<dbReference type="AlphaFoldDB" id="A0A6L6YNR3"/>
<organism evidence="1 2">
    <name type="scientific">Parasutterella muris</name>
    <dbReference type="NCBI Taxonomy" id="2565572"/>
    <lineage>
        <taxon>Bacteria</taxon>
        <taxon>Pseudomonadati</taxon>
        <taxon>Pseudomonadota</taxon>
        <taxon>Betaproteobacteria</taxon>
        <taxon>Burkholderiales</taxon>
        <taxon>Sutterellaceae</taxon>
        <taxon>Parasutterella</taxon>
    </lineage>
</organism>
<evidence type="ECO:0000313" key="1">
    <source>
        <dbReference type="EMBL" id="MVX57041.1"/>
    </source>
</evidence>
<sequence length="127" mass="14459">MDKVKTSLIEAEKGSQLFEIEFANQKALDELVMLPTAIRAKCFYLLERMKVDGPNLGEPFTKKIAGTGSLFEIRAKALEGIGRCIYCVCVQKRIVILHSFVKKTQKTPAKNLEIALKRYKEFINDNY</sequence>
<gene>
    <name evidence="1" type="ORF">E5987_07435</name>
</gene>
<protein>
    <submittedName>
        <fullName evidence="1">Type II toxin-antitoxin system RelE/ParE family toxin</fullName>
    </submittedName>
</protein>
<reference evidence="1 2" key="1">
    <citation type="submission" date="2019-12" db="EMBL/GenBank/DDBJ databases">
        <title>Microbes associate with the intestines of laboratory mice.</title>
        <authorList>
            <person name="Navarre W."/>
            <person name="Wong E."/>
        </authorList>
    </citation>
    <scope>NUCLEOTIDE SEQUENCE [LARGE SCALE GENOMIC DNA]</scope>
    <source>
        <strain evidence="1 2">NM82_D38</strain>
    </source>
</reference>
<proteinExistence type="predicted"/>
<dbReference type="Pfam" id="PF05973">
    <property type="entry name" value="Gp49"/>
    <property type="match status" value="1"/>
</dbReference>